<dbReference type="Proteomes" id="UP000315388">
    <property type="component" value="Unassembled WGS sequence"/>
</dbReference>
<keyword evidence="2" id="KW-0560">Oxidoreductase</keyword>
<sequence length="220" mass="24948">MMGFDLRQKIIESGYALISQHRPNADIVEVANELGDPLTPWEGGLVQTLIPREESAPNTYSGNFGLGRFPFHTDLAHWRTPPRYLLLRCLIGYDDVPTLLIDGRALVNTVSRDTLARAVFKPRRPRHGALVLLRLLERTSDGTDLLRWDEIFLRPASRVGDTADAQIRDWLAKRDPLSIALLRPGDTLIIDNWRMLHARSPIPLGREDRSIERVYLGGLK</sequence>
<dbReference type="GO" id="GO:0016706">
    <property type="term" value="F:2-oxoglutarate-dependent dioxygenase activity"/>
    <property type="evidence" value="ECO:0007669"/>
    <property type="project" value="UniProtKB-ARBA"/>
</dbReference>
<dbReference type="Gene3D" id="3.60.130.10">
    <property type="entry name" value="Clavaminate synthase-like"/>
    <property type="match status" value="1"/>
</dbReference>
<proteinExistence type="predicted"/>
<name>A0A502BP81_9HYPH</name>
<comment type="caution">
    <text evidence="3">The sequence shown here is derived from an EMBL/GenBank/DDBJ whole genome shotgun (WGS) entry which is preliminary data.</text>
</comment>
<dbReference type="EMBL" id="VEWJ01000002">
    <property type="protein sequence ID" value="TPF76342.1"/>
    <property type="molecule type" value="Genomic_DNA"/>
</dbReference>
<dbReference type="InterPro" id="IPR050411">
    <property type="entry name" value="AlphaKG_dependent_hydroxylases"/>
</dbReference>
<keyword evidence="3" id="KW-0223">Dioxygenase</keyword>
<evidence type="ECO:0000313" key="4">
    <source>
        <dbReference type="Proteomes" id="UP000315388"/>
    </source>
</evidence>
<keyword evidence="4" id="KW-1185">Reference proteome</keyword>
<organism evidence="3 4">
    <name type="scientific">Brucella gallinifaecis</name>
    <dbReference type="NCBI Taxonomy" id="215590"/>
    <lineage>
        <taxon>Bacteria</taxon>
        <taxon>Pseudomonadati</taxon>
        <taxon>Pseudomonadota</taxon>
        <taxon>Alphaproteobacteria</taxon>
        <taxon>Hyphomicrobiales</taxon>
        <taxon>Brucellaceae</taxon>
        <taxon>Brucella/Ochrobactrum group</taxon>
        <taxon>Brucella</taxon>
    </lineage>
</organism>
<reference evidence="3 4" key="1">
    <citation type="journal article" date="2003" name="Int. J. Syst. Evol. Microbiol.">
        <title>Towards a standardized format for the description of a novel species (of an established genus): Ochrobactrum gallinifaecis sp. nov.</title>
        <authorList>
            <person name="Kampfer P."/>
            <person name="Buczolits S."/>
            <person name="Albrecht A."/>
            <person name="Busse H.J."/>
            <person name="Stackebrandt E."/>
        </authorList>
    </citation>
    <scope>NUCLEOTIDE SEQUENCE [LARGE SCALE GENOMIC DNA]</scope>
    <source>
        <strain evidence="3 4">ISO 196</strain>
    </source>
</reference>
<dbReference type="OrthoDB" id="979809at2"/>
<dbReference type="InterPro" id="IPR042098">
    <property type="entry name" value="TauD-like_sf"/>
</dbReference>
<gene>
    <name evidence="3" type="ORF">FHY56_02195</name>
</gene>
<dbReference type="PANTHER" id="PTHR10696:SF56">
    <property type="entry name" value="TAUD_TFDA-LIKE DOMAIN-CONTAINING PROTEIN"/>
    <property type="match status" value="1"/>
</dbReference>
<evidence type="ECO:0000256" key="1">
    <source>
        <dbReference type="ARBA" id="ARBA00001954"/>
    </source>
</evidence>
<dbReference type="SUPFAM" id="SSF51197">
    <property type="entry name" value="Clavaminate synthase-like"/>
    <property type="match status" value="1"/>
</dbReference>
<accession>A0A502BP81</accession>
<evidence type="ECO:0000256" key="2">
    <source>
        <dbReference type="ARBA" id="ARBA00023002"/>
    </source>
</evidence>
<comment type="cofactor">
    <cofactor evidence="1">
        <name>Fe(2+)</name>
        <dbReference type="ChEBI" id="CHEBI:29033"/>
    </cofactor>
</comment>
<dbReference type="PANTHER" id="PTHR10696">
    <property type="entry name" value="GAMMA-BUTYROBETAINE HYDROXYLASE-RELATED"/>
    <property type="match status" value="1"/>
</dbReference>
<dbReference type="AlphaFoldDB" id="A0A502BP81"/>
<protein>
    <submittedName>
        <fullName evidence="3">TauD/TfdA family dioxygenase</fullName>
    </submittedName>
</protein>
<evidence type="ECO:0000313" key="3">
    <source>
        <dbReference type="EMBL" id="TPF76342.1"/>
    </source>
</evidence>